<gene>
    <name evidence="3" type="ORF">J2Z66_006148</name>
</gene>
<dbReference type="Proteomes" id="UP001519287">
    <property type="component" value="Unassembled WGS sequence"/>
</dbReference>
<dbReference type="EMBL" id="JAGGLB010000026">
    <property type="protein sequence ID" value="MBP1994509.1"/>
    <property type="molecule type" value="Genomic_DNA"/>
</dbReference>
<evidence type="ECO:0000259" key="2">
    <source>
        <dbReference type="PROSITE" id="PS51272"/>
    </source>
</evidence>
<evidence type="ECO:0000256" key="1">
    <source>
        <dbReference type="SAM" id="SignalP"/>
    </source>
</evidence>
<comment type="caution">
    <text evidence="3">The sequence shown here is derived from an EMBL/GenBank/DDBJ whole genome shotgun (WGS) entry which is preliminary data.</text>
</comment>
<accession>A0ABS4J3U5</accession>
<organism evidence="3 4">
    <name type="scientific">Paenibacillus eucommiae</name>
    <dbReference type="NCBI Taxonomy" id="1355755"/>
    <lineage>
        <taxon>Bacteria</taxon>
        <taxon>Bacillati</taxon>
        <taxon>Bacillota</taxon>
        <taxon>Bacilli</taxon>
        <taxon>Bacillales</taxon>
        <taxon>Paenibacillaceae</taxon>
        <taxon>Paenibacillus</taxon>
    </lineage>
</organism>
<evidence type="ECO:0000313" key="3">
    <source>
        <dbReference type="EMBL" id="MBP1994509.1"/>
    </source>
</evidence>
<feature type="domain" description="SLH" evidence="2">
    <location>
        <begin position="343"/>
        <end position="406"/>
    </location>
</feature>
<keyword evidence="4" id="KW-1185">Reference proteome</keyword>
<sequence length="467" mass="50161">MKMKKKIVVTTMAASLLFGAATGLPLSKKEVASQLGFSTGVAFADADQLKDETPEKKAELLAAARTQAEEAVKKMAIIDVSKAITIVGDKATLKLNVGDLVKQIAEINKQVNALNETLKSLDPNAVGVKAEFRLDLGTIIAKTTEIPLPKELFAALKDNGIATLDILNGLRALEMSISSTEFSDDMILVITKQDKTVATNKTIVSDVYKFEFKHRSSGAIVSKFTKPIRLMIPITNSFMIDIELLTLAKIVDDKLIILVGKYKDEHLEATQNSFSTYTVVENKTTFGDTAPVQQWAGRQIQVAAAKGILEGREANLFVPNGKVTRAEFAKMIVKTFGLEDEAATESFKDVKASDWFKMYVASAVKHGIVNGRAEGVFDPNGQITRAEMATMAARALTLTGTAKSVADVDAALKGFVDAATVNASLKAGVALAASEGIIIGEEGNKFNPNADSTRAQAAVVIYRLLNK</sequence>
<feature type="domain" description="SLH" evidence="2">
    <location>
        <begin position="412"/>
        <end position="467"/>
    </location>
</feature>
<dbReference type="Pfam" id="PF00395">
    <property type="entry name" value="SLH"/>
    <property type="match status" value="3"/>
</dbReference>
<evidence type="ECO:0000313" key="4">
    <source>
        <dbReference type="Proteomes" id="UP001519287"/>
    </source>
</evidence>
<keyword evidence="1" id="KW-0732">Signal</keyword>
<name>A0ABS4J3U5_9BACL</name>
<dbReference type="InterPro" id="IPR051465">
    <property type="entry name" value="Cell_Envelope_Struct_Comp"/>
</dbReference>
<dbReference type="PANTHER" id="PTHR43308">
    <property type="entry name" value="OUTER MEMBRANE PROTEIN ALPHA-RELATED"/>
    <property type="match status" value="1"/>
</dbReference>
<feature type="chain" id="PRO_5047172531" description="SLH domain-containing protein" evidence="1">
    <location>
        <begin position="21"/>
        <end position="467"/>
    </location>
</feature>
<dbReference type="PROSITE" id="PS51272">
    <property type="entry name" value="SLH"/>
    <property type="match status" value="3"/>
</dbReference>
<dbReference type="PANTHER" id="PTHR43308:SF5">
    <property type="entry name" value="S-LAYER PROTEIN _ PEPTIDOGLYCAN ENDO-BETA-N-ACETYLGLUCOSAMINIDASE"/>
    <property type="match status" value="1"/>
</dbReference>
<feature type="signal peptide" evidence="1">
    <location>
        <begin position="1"/>
        <end position="20"/>
    </location>
</feature>
<proteinExistence type="predicted"/>
<reference evidence="3 4" key="1">
    <citation type="submission" date="2021-03" db="EMBL/GenBank/DDBJ databases">
        <title>Genomic Encyclopedia of Type Strains, Phase IV (KMG-IV): sequencing the most valuable type-strain genomes for metagenomic binning, comparative biology and taxonomic classification.</title>
        <authorList>
            <person name="Goeker M."/>
        </authorList>
    </citation>
    <scope>NUCLEOTIDE SEQUENCE [LARGE SCALE GENOMIC DNA]</scope>
    <source>
        <strain evidence="3 4">DSM 26048</strain>
    </source>
</reference>
<dbReference type="InterPro" id="IPR001119">
    <property type="entry name" value="SLH_dom"/>
</dbReference>
<feature type="domain" description="SLH" evidence="2">
    <location>
        <begin position="283"/>
        <end position="342"/>
    </location>
</feature>
<protein>
    <recommendedName>
        <fullName evidence="2">SLH domain-containing protein</fullName>
    </recommendedName>
</protein>